<organism evidence="2 3">
    <name type="scientific">Methanosarcina barkeri 3</name>
    <dbReference type="NCBI Taxonomy" id="1434107"/>
    <lineage>
        <taxon>Archaea</taxon>
        <taxon>Methanobacteriati</taxon>
        <taxon>Methanobacteriota</taxon>
        <taxon>Stenosarchaea group</taxon>
        <taxon>Methanomicrobia</taxon>
        <taxon>Methanosarcinales</taxon>
        <taxon>Methanosarcinaceae</taxon>
        <taxon>Methanosarcina</taxon>
    </lineage>
</organism>
<accession>A0A0E3WVY6</accession>
<dbReference type="GO" id="GO:0016740">
    <property type="term" value="F:transferase activity"/>
    <property type="evidence" value="ECO:0007669"/>
    <property type="project" value="UniProtKB-KW"/>
</dbReference>
<dbReference type="PATRIC" id="fig|1434107.4.peg.417"/>
<keyword evidence="2" id="KW-0808">Transferase</keyword>
<dbReference type="Pfam" id="PF13529">
    <property type="entry name" value="Peptidase_C39_2"/>
    <property type="match status" value="1"/>
</dbReference>
<name>A0A0E3WVY6_METBA</name>
<proteinExistence type="predicted"/>
<dbReference type="STRING" id="1434107.MSBR3_0312"/>
<dbReference type="KEGG" id="mbak:MSBR3_0312"/>
<protein>
    <submittedName>
        <fullName evidence="2">GTPases-Sulfate adenylate transferase subunit 1</fullName>
    </submittedName>
</protein>
<dbReference type="InterPro" id="IPR039564">
    <property type="entry name" value="Peptidase_C39-like"/>
</dbReference>
<feature type="domain" description="Peptidase C39-like" evidence="1">
    <location>
        <begin position="109"/>
        <end position="232"/>
    </location>
</feature>
<dbReference type="RefSeq" id="WP_230627678.1">
    <property type="nucleotide sequence ID" value="NZ_CP009517.1"/>
</dbReference>
<sequence>MTVVKDKITGVEHRIFVDAYTLEEVQDKPATETELGVWSMYEKISKDKLDKNLKDWQKSEQLTKTVEQEVNNIGIDISAPITEENIKKLSNKLNISSKMSTTTDTKVLLDVPLYVQEKNFYCVPATAKMIAAWHGYSYTQDYIYQKMGGTNGNIVGVTPAAALSWYKLSRSDGGLGATRSSKTSVLSFTKAMSEIDYLRPFNSLTYTHCRACAGYWVFYDSAEDCLYIQDPAPSKGEYWEAVSNSPELQRIYVIF</sequence>
<dbReference type="EMBL" id="CP009517">
    <property type="protein sequence ID" value="AKB80890.1"/>
    <property type="molecule type" value="Genomic_DNA"/>
</dbReference>
<dbReference type="AlphaFoldDB" id="A0A0E3WVY6"/>
<dbReference type="Proteomes" id="UP000033066">
    <property type="component" value="Chromosome"/>
</dbReference>
<evidence type="ECO:0000259" key="1">
    <source>
        <dbReference type="Pfam" id="PF13529"/>
    </source>
</evidence>
<reference evidence="2" key="1">
    <citation type="submission" date="2014-07" db="EMBL/GenBank/DDBJ databases">
        <title>Methanogenic archaea and the global carbon cycle.</title>
        <authorList>
            <person name="Henriksen J.R."/>
            <person name="Luke J."/>
            <person name="Reinhart S."/>
            <person name="Benedict M.N."/>
            <person name="Youngblut N.D."/>
            <person name="Metcalf M.E."/>
            <person name="Whitaker R.J."/>
            <person name="Metcalf W.W."/>
        </authorList>
    </citation>
    <scope>NUCLEOTIDE SEQUENCE [LARGE SCALE GENOMIC DNA]</scope>
    <source>
        <strain evidence="2">3</strain>
    </source>
</reference>
<dbReference type="GeneID" id="24787766"/>
<evidence type="ECO:0000313" key="2">
    <source>
        <dbReference type="EMBL" id="AKB80890.1"/>
    </source>
</evidence>
<evidence type="ECO:0000313" key="3">
    <source>
        <dbReference type="Proteomes" id="UP000033066"/>
    </source>
</evidence>
<dbReference type="HOGENOM" id="CLU_060686_0_0_2"/>
<keyword evidence="3" id="KW-1185">Reference proteome</keyword>
<gene>
    <name evidence="2" type="ORF">MSBR3_0312</name>
</gene>